<evidence type="ECO:0000313" key="1">
    <source>
        <dbReference type="EMBL" id="ETO30071.1"/>
    </source>
</evidence>
<dbReference type="AlphaFoldDB" id="X6NVN0"/>
<dbReference type="Proteomes" id="UP000023152">
    <property type="component" value="Unassembled WGS sequence"/>
</dbReference>
<gene>
    <name evidence="1" type="ORF">RFI_07051</name>
</gene>
<evidence type="ECO:0000313" key="2">
    <source>
        <dbReference type="Proteomes" id="UP000023152"/>
    </source>
</evidence>
<comment type="caution">
    <text evidence="1">The sequence shown here is derived from an EMBL/GenBank/DDBJ whole genome shotgun (WGS) entry which is preliminary data.</text>
</comment>
<accession>X6NVN0</accession>
<protein>
    <submittedName>
        <fullName evidence="1">Uncharacterized protein</fullName>
    </submittedName>
</protein>
<keyword evidence="2" id="KW-1185">Reference proteome</keyword>
<sequence length="186" mass="22640">MFFFNRDLVLRPFQKKYFPQWFPALLQFVKKKEAYFSLNSFSIMLAKLQQTFPEISESVILDAWNYFQTLDKTETILNYVAENTLKFYFFMIKKKILMDKYSKTSKQQKHLMKLFVKFYRKVENATILQKWSDCKQIYYDTVLKLKVIYSIKKLNVYKIILIIISKNMIIANIWNKIDRKKKEVLK</sequence>
<name>X6NVN0_RETFI</name>
<organism evidence="1 2">
    <name type="scientific">Reticulomyxa filosa</name>
    <dbReference type="NCBI Taxonomy" id="46433"/>
    <lineage>
        <taxon>Eukaryota</taxon>
        <taxon>Sar</taxon>
        <taxon>Rhizaria</taxon>
        <taxon>Retaria</taxon>
        <taxon>Foraminifera</taxon>
        <taxon>Monothalamids</taxon>
        <taxon>Reticulomyxidae</taxon>
        <taxon>Reticulomyxa</taxon>
    </lineage>
</organism>
<reference evidence="1 2" key="1">
    <citation type="journal article" date="2013" name="Curr. Biol.">
        <title>The Genome of the Foraminiferan Reticulomyxa filosa.</title>
        <authorList>
            <person name="Glockner G."/>
            <person name="Hulsmann N."/>
            <person name="Schleicher M."/>
            <person name="Noegel A.A."/>
            <person name="Eichinger L."/>
            <person name="Gallinger C."/>
            <person name="Pawlowski J."/>
            <person name="Sierra R."/>
            <person name="Euteneuer U."/>
            <person name="Pillet L."/>
            <person name="Moustafa A."/>
            <person name="Platzer M."/>
            <person name="Groth M."/>
            <person name="Szafranski K."/>
            <person name="Schliwa M."/>
        </authorList>
    </citation>
    <scope>NUCLEOTIDE SEQUENCE [LARGE SCALE GENOMIC DNA]</scope>
</reference>
<dbReference type="EMBL" id="ASPP01005692">
    <property type="protein sequence ID" value="ETO30071.1"/>
    <property type="molecule type" value="Genomic_DNA"/>
</dbReference>
<proteinExistence type="predicted"/>